<dbReference type="EMBL" id="JAUESC010000001">
    <property type="protein sequence ID" value="KAK0608383.1"/>
    <property type="molecule type" value="Genomic_DNA"/>
</dbReference>
<accession>A0AA39W999</accession>
<feature type="compositionally biased region" description="Pro residues" evidence="1">
    <location>
        <begin position="138"/>
        <end position="147"/>
    </location>
</feature>
<organism evidence="2 3">
    <name type="scientific">Acer saccharum</name>
    <name type="common">Sugar maple</name>
    <dbReference type="NCBI Taxonomy" id="4024"/>
    <lineage>
        <taxon>Eukaryota</taxon>
        <taxon>Viridiplantae</taxon>
        <taxon>Streptophyta</taxon>
        <taxon>Embryophyta</taxon>
        <taxon>Tracheophyta</taxon>
        <taxon>Spermatophyta</taxon>
        <taxon>Magnoliopsida</taxon>
        <taxon>eudicotyledons</taxon>
        <taxon>Gunneridae</taxon>
        <taxon>Pentapetalae</taxon>
        <taxon>rosids</taxon>
        <taxon>malvids</taxon>
        <taxon>Sapindales</taxon>
        <taxon>Sapindaceae</taxon>
        <taxon>Hippocastanoideae</taxon>
        <taxon>Acereae</taxon>
        <taxon>Acer</taxon>
    </lineage>
</organism>
<dbReference type="Proteomes" id="UP001168877">
    <property type="component" value="Unassembled WGS sequence"/>
</dbReference>
<gene>
    <name evidence="2" type="ORF">LWI29_029938</name>
</gene>
<evidence type="ECO:0000256" key="1">
    <source>
        <dbReference type="SAM" id="MobiDB-lite"/>
    </source>
</evidence>
<comment type="caution">
    <text evidence="2">The sequence shown here is derived from an EMBL/GenBank/DDBJ whole genome shotgun (WGS) entry which is preliminary data.</text>
</comment>
<reference evidence="2" key="1">
    <citation type="journal article" date="2022" name="Plant J.">
        <title>Strategies of tolerance reflected in two North American maple genomes.</title>
        <authorList>
            <person name="McEvoy S.L."/>
            <person name="Sezen U.U."/>
            <person name="Trouern-Trend A."/>
            <person name="McMahon S.M."/>
            <person name="Schaberg P.G."/>
            <person name="Yang J."/>
            <person name="Wegrzyn J.L."/>
            <person name="Swenson N.G."/>
        </authorList>
    </citation>
    <scope>NUCLEOTIDE SEQUENCE</scope>
    <source>
        <strain evidence="2">NS2018</strain>
    </source>
</reference>
<feature type="region of interest" description="Disordered" evidence="1">
    <location>
        <begin position="104"/>
        <end position="123"/>
    </location>
</feature>
<name>A0AA39W999_ACESA</name>
<protein>
    <submittedName>
        <fullName evidence="2">Uncharacterized protein</fullName>
    </submittedName>
</protein>
<feature type="region of interest" description="Disordered" evidence="1">
    <location>
        <begin position="1"/>
        <end position="23"/>
    </location>
</feature>
<feature type="region of interest" description="Disordered" evidence="1">
    <location>
        <begin position="131"/>
        <end position="155"/>
    </location>
</feature>
<reference evidence="2" key="2">
    <citation type="submission" date="2023-06" db="EMBL/GenBank/DDBJ databases">
        <authorList>
            <person name="Swenson N.G."/>
            <person name="Wegrzyn J.L."/>
            <person name="Mcevoy S.L."/>
        </authorList>
    </citation>
    <scope>NUCLEOTIDE SEQUENCE</scope>
    <source>
        <strain evidence="2">NS2018</strain>
        <tissue evidence="2">Leaf</tissue>
    </source>
</reference>
<dbReference type="AlphaFoldDB" id="A0AA39W999"/>
<evidence type="ECO:0000313" key="3">
    <source>
        <dbReference type="Proteomes" id="UP001168877"/>
    </source>
</evidence>
<feature type="compositionally biased region" description="Basic and acidic residues" evidence="1">
    <location>
        <begin position="45"/>
        <end position="56"/>
    </location>
</feature>
<feature type="region of interest" description="Disordered" evidence="1">
    <location>
        <begin position="36"/>
        <end position="85"/>
    </location>
</feature>
<keyword evidence="3" id="KW-1185">Reference proteome</keyword>
<sequence length="155" mass="16267">MGFVKKLGKMEEWCTSDNEDRGDGVVGQVMKMEADEVPNLAEDVNDPKDRAADKAAAKASDQVGSSVLKRKKKVGEPSRPAVPISSGISLGVVVDDVGKQKCLPNEQGDLRGSAADEAVAMSQGVERVREPLNVAPEIPSPTKPTPTPSSAVGTE</sequence>
<proteinExistence type="predicted"/>
<feature type="compositionally biased region" description="Basic and acidic residues" evidence="1">
    <location>
        <begin position="8"/>
        <end position="23"/>
    </location>
</feature>
<evidence type="ECO:0000313" key="2">
    <source>
        <dbReference type="EMBL" id="KAK0608383.1"/>
    </source>
</evidence>